<protein>
    <submittedName>
        <fullName evidence="2">Oidioi.mRNA.OKI2018_I69.PAR.g10491.t2.cds</fullName>
    </submittedName>
</protein>
<sequence length="343" mass="39194">MRLDERISKAECGEQNGNFSENASCYVACLETLEFECSCTYVEQGMRMLNKEGCYWQQKDETQRCELTQTSNFLQTTLDIHFQELLTESQCQDMIQNALVANYLQETVSKRRKISSLINRKKYHFSIFLKTEKLGGINYEVSSVECSISSQNRKRRSSTASSTNFSVVVSSTVESINGTVPSESVSPDEFIENLFIAFESTSGADCENINTESVLTIDYPVELESVFQNATETSTSTESTTTGSSSNNDEFIKELEAQLLELNSKNEELKETVNSMEVQMEMLMEEDRHLEKSLKTQTFMQISLSNRLNHALHFVEHERKTSEWQLKKMINELSTKIADLLYH</sequence>
<organism evidence="2 3">
    <name type="scientific">Oikopleura dioica</name>
    <name type="common">Tunicate</name>
    <dbReference type="NCBI Taxonomy" id="34765"/>
    <lineage>
        <taxon>Eukaryota</taxon>
        <taxon>Metazoa</taxon>
        <taxon>Chordata</taxon>
        <taxon>Tunicata</taxon>
        <taxon>Appendicularia</taxon>
        <taxon>Copelata</taxon>
        <taxon>Oikopleuridae</taxon>
        <taxon>Oikopleura</taxon>
    </lineage>
</organism>
<proteinExistence type="predicted"/>
<reference evidence="2 3" key="1">
    <citation type="submission" date="2021-04" db="EMBL/GenBank/DDBJ databases">
        <authorList>
            <person name="Bliznina A."/>
        </authorList>
    </citation>
    <scope>NUCLEOTIDE SEQUENCE [LARGE SCALE GENOMIC DNA]</scope>
</reference>
<evidence type="ECO:0000256" key="1">
    <source>
        <dbReference type="SAM" id="Coils"/>
    </source>
</evidence>
<name>A0ABN7RUD8_OIKDI</name>
<keyword evidence="3" id="KW-1185">Reference proteome</keyword>
<dbReference type="EMBL" id="OU015568">
    <property type="protein sequence ID" value="CAG5083885.1"/>
    <property type="molecule type" value="Genomic_DNA"/>
</dbReference>
<evidence type="ECO:0000313" key="2">
    <source>
        <dbReference type="EMBL" id="CAG5083885.1"/>
    </source>
</evidence>
<evidence type="ECO:0000313" key="3">
    <source>
        <dbReference type="Proteomes" id="UP001158576"/>
    </source>
</evidence>
<accession>A0ABN7RUD8</accession>
<gene>
    <name evidence="2" type="ORF">OKIOD_LOCUS2049</name>
</gene>
<feature type="coiled-coil region" evidence="1">
    <location>
        <begin position="248"/>
        <end position="286"/>
    </location>
</feature>
<dbReference type="Proteomes" id="UP001158576">
    <property type="component" value="Chromosome PAR"/>
</dbReference>
<keyword evidence="1" id="KW-0175">Coiled coil</keyword>